<dbReference type="GO" id="GO:0016747">
    <property type="term" value="F:acyltransferase activity, transferring groups other than amino-acyl groups"/>
    <property type="evidence" value="ECO:0007669"/>
    <property type="project" value="InterPro"/>
</dbReference>
<feature type="domain" description="N-acetyltransferase" evidence="1">
    <location>
        <begin position="111"/>
        <end position="271"/>
    </location>
</feature>
<reference evidence="2" key="1">
    <citation type="submission" date="2020-10" db="EMBL/GenBank/DDBJ databases">
        <title>Sequencing the genomes of 1000 actinobacteria strains.</title>
        <authorList>
            <person name="Klenk H.-P."/>
        </authorList>
    </citation>
    <scope>NUCLEOTIDE SEQUENCE</scope>
    <source>
        <strain evidence="2">DSM 45354</strain>
    </source>
</reference>
<proteinExistence type="predicted"/>
<dbReference type="SUPFAM" id="SSF55729">
    <property type="entry name" value="Acyl-CoA N-acyltransferases (Nat)"/>
    <property type="match status" value="1"/>
</dbReference>
<dbReference type="InterPro" id="IPR000182">
    <property type="entry name" value="GNAT_dom"/>
</dbReference>
<protein>
    <submittedName>
        <fullName evidence="2">GNAT superfamily N-acetyltransferase</fullName>
    </submittedName>
</protein>
<evidence type="ECO:0000313" key="3">
    <source>
        <dbReference type="Proteomes" id="UP000638648"/>
    </source>
</evidence>
<gene>
    <name evidence="2" type="ORF">HEB94_003692</name>
</gene>
<dbReference type="PROSITE" id="PS51186">
    <property type="entry name" value="GNAT"/>
    <property type="match status" value="1"/>
</dbReference>
<organism evidence="2 3">
    <name type="scientific">Actinopolymorpha pittospori</name>
    <dbReference type="NCBI Taxonomy" id="648752"/>
    <lineage>
        <taxon>Bacteria</taxon>
        <taxon>Bacillati</taxon>
        <taxon>Actinomycetota</taxon>
        <taxon>Actinomycetes</taxon>
        <taxon>Propionibacteriales</taxon>
        <taxon>Actinopolymorphaceae</taxon>
        <taxon>Actinopolymorpha</taxon>
    </lineage>
</organism>
<dbReference type="Gene3D" id="3.40.630.30">
    <property type="match status" value="1"/>
</dbReference>
<dbReference type="RefSeq" id="WP_238361556.1">
    <property type="nucleotide sequence ID" value="NZ_BAABJL010000109.1"/>
</dbReference>
<name>A0A927R9T7_9ACTN</name>
<comment type="caution">
    <text evidence="2">The sequence shown here is derived from an EMBL/GenBank/DDBJ whole genome shotgun (WGS) entry which is preliminary data.</text>
</comment>
<sequence>MHSSREIRTTDELRASCADDALLMWAAQGFAPGVRAWRRADAVAVASPYLSCRDRLAIHGPAADVGALVGEVLAEVGTTYRPIGSAELVREVAERLPGLEVVGTFGWMETSNPVPAAPGLAAGPARWLPADRAALVAELLAEAYPGSYARPGLVGVRRWAGMPADDGVLAAVAADAWSAPEVGYVAGVTARAVARGRGYAAAVLGLVVDTLVAEHGRVGLMVNGANEPAIRLYRRAGLRWRSVAAAAVHVGWSAVGGAWQPRASESVAVRP</sequence>
<dbReference type="AlphaFoldDB" id="A0A927R9T7"/>
<keyword evidence="3" id="KW-1185">Reference proteome</keyword>
<dbReference type="InterPro" id="IPR016181">
    <property type="entry name" value="Acyl_CoA_acyltransferase"/>
</dbReference>
<dbReference type="EMBL" id="JADBEM010000001">
    <property type="protein sequence ID" value="MBE1606844.1"/>
    <property type="molecule type" value="Genomic_DNA"/>
</dbReference>
<evidence type="ECO:0000259" key="1">
    <source>
        <dbReference type="PROSITE" id="PS51186"/>
    </source>
</evidence>
<dbReference type="Proteomes" id="UP000638648">
    <property type="component" value="Unassembled WGS sequence"/>
</dbReference>
<evidence type="ECO:0000313" key="2">
    <source>
        <dbReference type="EMBL" id="MBE1606844.1"/>
    </source>
</evidence>
<dbReference type="Pfam" id="PF00583">
    <property type="entry name" value="Acetyltransf_1"/>
    <property type="match status" value="1"/>
</dbReference>
<accession>A0A927R9T7</accession>